<feature type="compositionally biased region" description="Basic and acidic residues" evidence="1">
    <location>
        <begin position="80"/>
        <end position="97"/>
    </location>
</feature>
<feature type="region of interest" description="Disordered" evidence="1">
    <location>
        <begin position="51"/>
        <end position="273"/>
    </location>
</feature>
<proteinExistence type="predicted"/>
<dbReference type="Proteomes" id="UP000638188">
    <property type="component" value="Unassembled WGS sequence"/>
</dbReference>
<feature type="compositionally biased region" description="Basic and acidic residues" evidence="1">
    <location>
        <begin position="224"/>
        <end position="265"/>
    </location>
</feature>
<keyword evidence="3" id="KW-1185">Reference proteome</keyword>
<comment type="caution">
    <text evidence="2">The sequence shown here is derived from an EMBL/GenBank/DDBJ whole genome shotgun (WGS) entry which is preliminary data.</text>
</comment>
<evidence type="ECO:0000313" key="3">
    <source>
        <dbReference type="Proteomes" id="UP000638188"/>
    </source>
</evidence>
<gene>
    <name evidence="2" type="ORF">GCM10007418_13040</name>
</gene>
<feature type="compositionally biased region" description="Basic and acidic residues" evidence="1">
    <location>
        <begin position="145"/>
        <end position="167"/>
    </location>
</feature>
<feature type="compositionally biased region" description="Basic and acidic residues" evidence="1">
    <location>
        <begin position="1"/>
        <end position="10"/>
    </location>
</feature>
<feature type="compositionally biased region" description="Basic and acidic residues" evidence="1">
    <location>
        <begin position="185"/>
        <end position="212"/>
    </location>
</feature>
<organism evidence="2 3">
    <name type="scientific">Halopseudomonas salina</name>
    <dbReference type="NCBI Taxonomy" id="1323744"/>
    <lineage>
        <taxon>Bacteria</taxon>
        <taxon>Pseudomonadati</taxon>
        <taxon>Pseudomonadota</taxon>
        <taxon>Gammaproteobacteria</taxon>
        <taxon>Pseudomonadales</taxon>
        <taxon>Pseudomonadaceae</taxon>
        <taxon>Halopseudomonas</taxon>
    </lineage>
</organism>
<evidence type="ECO:0000313" key="2">
    <source>
        <dbReference type="EMBL" id="GGC94846.1"/>
    </source>
</evidence>
<feature type="region of interest" description="Disordered" evidence="1">
    <location>
        <begin position="1"/>
        <end position="34"/>
    </location>
</feature>
<evidence type="ECO:0000256" key="1">
    <source>
        <dbReference type="SAM" id="MobiDB-lite"/>
    </source>
</evidence>
<protein>
    <submittedName>
        <fullName evidence="2">Uncharacterized protein</fullName>
    </submittedName>
</protein>
<reference evidence="3" key="1">
    <citation type="journal article" date="2019" name="Int. J. Syst. Evol. Microbiol.">
        <title>The Global Catalogue of Microorganisms (GCM) 10K type strain sequencing project: providing services to taxonomists for standard genome sequencing and annotation.</title>
        <authorList>
            <consortium name="The Broad Institute Genomics Platform"/>
            <consortium name="The Broad Institute Genome Sequencing Center for Infectious Disease"/>
            <person name="Wu L."/>
            <person name="Ma J."/>
        </authorList>
    </citation>
    <scope>NUCLEOTIDE SEQUENCE [LARGE SCALE GENOMIC DNA]</scope>
    <source>
        <strain evidence="3">CGMCC 1.12482</strain>
    </source>
</reference>
<dbReference type="RefSeq" id="WP_150276504.1">
    <property type="nucleotide sequence ID" value="NZ_BMFF01000002.1"/>
</dbReference>
<dbReference type="EMBL" id="BMFF01000002">
    <property type="protein sequence ID" value="GGC94846.1"/>
    <property type="molecule type" value="Genomic_DNA"/>
</dbReference>
<sequence>MSRKTWRDLARQQTGGRRTREAQRAPPADLASVAEQLPALQSLLEKRKALEARMQELGSSPTRAGQTPGEDPRFPVASMAERRAELERWARQHEQCKTEPAAALDQRPRQAPRDGWQALRDSQAGQAEDRARQLLAQKQSLMQRLDQRVNDARNKAQERLRNSRRETIQAPLSRPVEAPLTQRLDAARHPTRTERATTRESFDQRYKQRTEKLLGIAPGSTDDLAQRRDRQREQQRAERLEARRAERQAERQDMMKRERAQERRAQRPQLSTD</sequence>
<accession>A0ABQ1PD30</accession>
<name>A0ABQ1PD30_9GAMM</name>